<keyword evidence="1" id="KW-0812">Transmembrane</keyword>
<dbReference type="AlphaFoldDB" id="Q03PB8"/>
<feature type="transmembrane region" description="Helical" evidence="1">
    <location>
        <begin position="93"/>
        <end position="111"/>
    </location>
</feature>
<feature type="transmembrane region" description="Helical" evidence="1">
    <location>
        <begin position="44"/>
        <end position="64"/>
    </location>
</feature>
<evidence type="ECO:0000256" key="1">
    <source>
        <dbReference type="SAM" id="Phobius"/>
    </source>
</evidence>
<dbReference type="RefSeq" id="WP_011668575.1">
    <property type="nucleotide sequence ID" value="NC_008497.1"/>
</dbReference>
<keyword evidence="1" id="KW-1133">Transmembrane helix</keyword>
<feature type="transmembrane region" description="Helical" evidence="1">
    <location>
        <begin position="71"/>
        <end position="87"/>
    </location>
</feature>
<name>Q03PB8_LEVBA</name>
<sequence length="120" mass="13676">MNKKRTIATWFNVILGLLVLFIALGNGLDILGSNGGAGTGPWGIKWTIVNVQAWINILWGILILIKRIPNWILLTLGILGTALFIYFNFYIKYFSWIQILSLVVICLFFAYETYKDYAVK</sequence>
<keyword evidence="3" id="KW-1185">Reference proteome</keyword>
<dbReference type="KEGG" id="lbr:LVIS_1893"/>
<feature type="transmembrane region" description="Helical" evidence="1">
    <location>
        <begin position="7"/>
        <end position="24"/>
    </location>
</feature>
<evidence type="ECO:0000313" key="2">
    <source>
        <dbReference type="EMBL" id="ABJ64954.1"/>
    </source>
</evidence>
<dbReference type="Proteomes" id="UP000001652">
    <property type="component" value="Chromosome"/>
</dbReference>
<evidence type="ECO:0000313" key="3">
    <source>
        <dbReference type="Proteomes" id="UP000001652"/>
    </source>
</evidence>
<organism evidence="2 3">
    <name type="scientific">Levilactobacillus brevis (strain ATCC 367 / BCRC 12310 / CIP 105137 / JCM 1170 / LMG 11437 / NCIMB 947 / NCTC 947)</name>
    <name type="common">Lactobacillus brevis</name>
    <dbReference type="NCBI Taxonomy" id="387344"/>
    <lineage>
        <taxon>Bacteria</taxon>
        <taxon>Bacillati</taxon>
        <taxon>Bacillota</taxon>
        <taxon>Bacilli</taxon>
        <taxon>Lactobacillales</taxon>
        <taxon>Lactobacillaceae</taxon>
        <taxon>Levilactobacillus</taxon>
    </lineage>
</organism>
<dbReference type="STRING" id="387344.LVIS_1893"/>
<keyword evidence="1" id="KW-0472">Membrane</keyword>
<dbReference type="HOGENOM" id="CLU_2046640_0_0_9"/>
<proteinExistence type="predicted"/>
<gene>
    <name evidence="2" type="ordered locus">LVIS_1893</name>
</gene>
<protein>
    <submittedName>
        <fullName evidence="2">Uncharacterized protein</fullName>
    </submittedName>
</protein>
<accession>Q03PB8</accession>
<dbReference type="EMBL" id="CP000416">
    <property type="protein sequence ID" value="ABJ64954.1"/>
    <property type="molecule type" value="Genomic_DNA"/>
</dbReference>
<reference evidence="2 3" key="1">
    <citation type="journal article" date="2006" name="Proc. Natl. Acad. Sci. U.S.A.">
        <title>Comparative genomics of the lactic acid bacteria.</title>
        <authorList>
            <person name="Makarova K."/>
            <person name="Slesarev A."/>
            <person name="Wolf Y."/>
            <person name="Sorokin A."/>
            <person name="Mirkin B."/>
            <person name="Koonin E."/>
            <person name="Pavlov A."/>
            <person name="Pavlova N."/>
            <person name="Karamychev V."/>
            <person name="Polouchine N."/>
            <person name="Shakhova V."/>
            <person name="Grigoriev I."/>
            <person name="Lou Y."/>
            <person name="Rohksar D."/>
            <person name="Lucas S."/>
            <person name="Huang K."/>
            <person name="Goodstein D.M."/>
            <person name="Hawkins T."/>
            <person name="Plengvidhya V."/>
            <person name="Welker D."/>
            <person name="Hughes J."/>
            <person name="Goh Y."/>
            <person name="Benson A."/>
            <person name="Baldwin K."/>
            <person name="Lee J.H."/>
            <person name="Diaz-Muniz I."/>
            <person name="Dosti B."/>
            <person name="Smeianov V."/>
            <person name="Wechter W."/>
            <person name="Barabote R."/>
            <person name="Lorca G."/>
            <person name="Altermann E."/>
            <person name="Barrangou R."/>
            <person name="Ganesan B."/>
            <person name="Xie Y."/>
            <person name="Rawsthorne H."/>
            <person name="Tamir D."/>
            <person name="Parker C."/>
            <person name="Breidt F."/>
            <person name="Broadbent J."/>
            <person name="Hutkins R."/>
            <person name="O'Sullivan D."/>
            <person name="Steele J."/>
            <person name="Unlu G."/>
            <person name="Saier M."/>
            <person name="Klaenhammer T."/>
            <person name="Richardson P."/>
            <person name="Kozyavkin S."/>
            <person name="Weimer B."/>
            <person name="Mills D."/>
        </authorList>
    </citation>
    <scope>NUCLEOTIDE SEQUENCE [LARGE SCALE GENOMIC DNA]</scope>
    <source>
        <strain evidence="3">ATCC 367 / BCRC 12310 / CIP 105137 / JCM 1170 / LMG 11437 / NCIMB 947 / NCTC 947</strain>
    </source>
</reference>